<sequence>MIKQGASMSNVSFIRIKSGAYRATDVSGQVFQLVEQYKNTAKGGYVTVKNGDRFPGMPVDIRVKVNGMSDYDFVSEAEYIQQGNTPVAEAVALETSAESDEEVIERIRQRFEILDEMTTAATNGEIRAMIVSGPPGVGKSFGVERIVEKACLFDTISGKRLRAEVVKGSATALGLYSTLYKYSDSNCMLVFDDCDSILLDDVALNLLKGALDSGKKRKISWLSDSSLLRREGIPDSFNFNGSVVFITNLKFDKMKSQKLRDHLDALQSRCHYLDLTLDTMRDKIMRIKQIAKDGELFAEYDFEPCVQDEIIEFMTENKNRFREMSLRMAIKIADLRKSFPLKWKAMAQITCMRPA</sequence>
<evidence type="ECO:0000259" key="1">
    <source>
        <dbReference type="Pfam" id="PF00004"/>
    </source>
</evidence>
<dbReference type="EMBL" id="LR798243">
    <property type="protein sequence ID" value="CAB5214608.1"/>
    <property type="molecule type" value="Genomic_DNA"/>
</dbReference>
<evidence type="ECO:0000313" key="2">
    <source>
        <dbReference type="EMBL" id="CAB5214608.1"/>
    </source>
</evidence>
<dbReference type="GO" id="GO:0005524">
    <property type="term" value="F:ATP binding"/>
    <property type="evidence" value="ECO:0007669"/>
    <property type="project" value="InterPro"/>
</dbReference>
<dbReference type="InterPro" id="IPR003959">
    <property type="entry name" value="ATPase_AAA_core"/>
</dbReference>
<organism evidence="2">
    <name type="scientific">uncultured Caudovirales phage</name>
    <dbReference type="NCBI Taxonomy" id="2100421"/>
    <lineage>
        <taxon>Viruses</taxon>
        <taxon>Duplodnaviria</taxon>
        <taxon>Heunggongvirae</taxon>
        <taxon>Uroviricota</taxon>
        <taxon>Caudoviricetes</taxon>
        <taxon>Peduoviridae</taxon>
        <taxon>Maltschvirus</taxon>
        <taxon>Maltschvirus maltsch</taxon>
    </lineage>
</organism>
<dbReference type="InterPro" id="IPR027417">
    <property type="entry name" value="P-loop_NTPase"/>
</dbReference>
<dbReference type="Gene3D" id="3.40.50.300">
    <property type="entry name" value="P-loop containing nucleotide triphosphate hydrolases"/>
    <property type="match status" value="1"/>
</dbReference>
<gene>
    <name evidence="2" type="ORF">UFOVP190_186</name>
</gene>
<feature type="domain" description="ATPase AAA-type core" evidence="1">
    <location>
        <begin position="129"/>
        <end position="217"/>
    </location>
</feature>
<proteinExistence type="predicted"/>
<dbReference type="GO" id="GO:0016887">
    <property type="term" value="F:ATP hydrolysis activity"/>
    <property type="evidence" value="ECO:0007669"/>
    <property type="project" value="InterPro"/>
</dbReference>
<dbReference type="SUPFAM" id="SSF52540">
    <property type="entry name" value="P-loop containing nucleoside triphosphate hydrolases"/>
    <property type="match status" value="1"/>
</dbReference>
<protein>
    <submittedName>
        <fullName evidence="2">ATPase, AAA-type, core</fullName>
    </submittedName>
</protein>
<name>A0A6J7WHF7_9CAUD</name>
<dbReference type="Pfam" id="PF00004">
    <property type="entry name" value="AAA"/>
    <property type="match status" value="1"/>
</dbReference>
<accession>A0A6J7WHF7</accession>
<reference evidence="2" key="1">
    <citation type="submission" date="2020-05" db="EMBL/GenBank/DDBJ databases">
        <authorList>
            <person name="Chiriac C."/>
            <person name="Salcher M."/>
            <person name="Ghai R."/>
            <person name="Kavagutti S V."/>
        </authorList>
    </citation>
    <scope>NUCLEOTIDE SEQUENCE</scope>
</reference>